<dbReference type="PANTHER" id="PTHR37625:SF4">
    <property type="entry name" value="OUTER MEMBRANE LIPOPROTEIN"/>
    <property type="match status" value="1"/>
</dbReference>
<feature type="compositionally biased region" description="Low complexity" evidence="1">
    <location>
        <begin position="202"/>
        <end position="227"/>
    </location>
</feature>
<comment type="caution">
    <text evidence="2">The sequence shown here is derived from an EMBL/GenBank/DDBJ whole genome shotgun (WGS) entry which is preliminary data.</text>
</comment>
<name>A0A9X3F7E1_9BACT</name>
<feature type="compositionally biased region" description="Pro residues" evidence="1">
    <location>
        <begin position="228"/>
        <end position="237"/>
    </location>
</feature>
<accession>A0A9X3F7E1</accession>
<feature type="region of interest" description="Disordered" evidence="1">
    <location>
        <begin position="185"/>
        <end position="255"/>
    </location>
</feature>
<sequence length="255" mass="27265">MRPLLLVPLALLACKPRHTCSAQEGPLPIQLLAAAGPDLNPCEDGRPCAANLRIYELKSGNGLDALDFAVVLERHDQAFGEALVKSYEREIFPGGRERWTLELDPSTTHVVTVGLFREPLGDAWYQVFAVPSGHSEQACDAAARGKPIGDPCIYLAFDEYEINGGRFPPAGFDVQAFETTCAPVARVQSKPRKQRRKPSLPSIPSVPTVPQVPSTPTAPSAPALPSAPSAPAPPRAPASPSLRKPPLSPAFRSTP</sequence>
<proteinExistence type="predicted"/>
<gene>
    <name evidence="2" type="primary">tssJ</name>
    <name evidence="2" type="ORF">OV079_47560</name>
</gene>
<dbReference type="NCBIfam" id="TIGR03352">
    <property type="entry name" value="VI_chp_3"/>
    <property type="match status" value="1"/>
</dbReference>
<dbReference type="Proteomes" id="UP001150924">
    <property type="component" value="Unassembled WGS sequence"/>
</dbReference>
<keyword evidence="2" id="KW-0449">Lipoprotein</keyword>
<organism evidence="2 3">
    <name type="scientific">Nannocystis pusilla</name>
    <dbReference type="NCBI Taxonomy" id="889268"/>
    <lineage>
        <taxon>Bacteria</taxon>
        <taxon>Pseudomonadati</taxon>
        <taxon>Myxococcota</taxon>
        <taxon>Polyangia</taxon>
        <taxon>Nannocystales</taxon>
        <taxon>Nannocystaceae</taxon>
        <taxon>Nannocystis</taxon>
    </lineage>
</organism>
<dbReference type="InterPro" id="IPR017734">
    <property type="entry name" value="T6SS_SciN"/>
</dbReference>
<dbReference type="InterPro" id="IPR038706">
    <property type="entry name" value="Type_VI_SciN-like_sf"/>
</dbReference>
<evidence type="ECO:0000313" key="2">
    <source>
        <dbReference type="EMBL" id="MCY1013068.1"/>
    </source>
</evidence>
<protein>
    <submittedName>
        <fullName evidence="2">Type VI secretion system lipoprotein TssJ</fullName>
    </submittedName>
</protein>
<dbReference type="AlphaFoldDB" id="A0A9X3F7E1"/>
<dbReference type="EMBL" id="JAPNKE010000002">
    <property type="protein sequence ID" value="MCY1013068.1"/>
    <property type="molecule type" value="Genomic_DNA"/>
</dbReference>
<evidence type="ECO:0000256" key="1">
    <source>
        <dbReference type="SAM" id="MobiDB-lite"/>
    </source>
</evidence>
<evidence type="ECO:0000313" key="3">
    <source>
        <dbReference type="Proteomes" id="UP001150924"/>
    </source>
</evidence>
<dbReference type="RefSeq" id="WP_267776737.1">
    <property type="nucleotide sequence ID" value="NZ_JAPNKE010000002.1"/>
</dbReference>
<keyword evidence="3" id="KW-1185">Reference proteome</keyword>
<reference evidence="2" key="1">
    <citation type="submission" date="2022-11" db="EMBL/GenBank/DDBJ databases">
        <title>Minimal conservation of predation-associated metabolite biosynthetic gene clusters underscores biosynthetic potential of Myxococcota including descriptions for ten novel species: Archangium lansinium sp. nov., Myxococcus landrumus sp. nov., Nannocystis bai.</title>
        <authorList>
            <person name="Ahearne A."/>
            <person name="Stevens C."/>
            <person name="Phillips K."/>
        </authorList>
    </citation>
    <scope>NUCLEOTIDE SEQUENCE</scope>
    <source>
        <strain evidence="2">Na p29</strain>
    </source>
</reference>
<feature type="compositionally biased region" description="Basic residues" evidence="1">
    <location>
        <begin position="189"/>
        <end position="198"/>
    </location>
</feature>
<dbReference type="Pfam" id="PF12790">
    <property type="entry name" value="T6SS-SciN"/>
    <property type="match status" value="1"/>
</dbReference>
<dbReference type="PANTHER" id="PTHR37625">
    <property type="entry name" value="OUTER MEMBRANE LIPOPROTEIN-RELATED"/>
    <property type="match status" value="1"/>
</dbReference>
<dbReference type="Gene3D" id="2.60.40.4150">
    <property type="entry name" value="Type VI secretion system, lipoprotein SciN"/>
    <property type="match status" value="1"/>
</dbReference>